<feature type="compositionally biased region" description="Polar residues" evidence="1">
    <location>
        <begin position="1"/>
        <end position="11"/>
    </location>
</feature>
<evidence type="ECO:0000256" key="1">
    <source>
        <dbReference type="SAM" id="MobiDB-lite"/>
    </source>
</evidence>
<feature type="region of interest" description="Disordered" evidence="1">
    <location>
        <begin position="1"/>
        <end position="46"/>
    </location>
</feature>
<protein>
    <submittedName>
        <fullName evidence="2">Uncharacterized protein</fullName>
    </submittedName>
</protein>
<name>A0A0G0AQZ5_9BACT</name>
<reference evidence="2 3" key="1">
    <citation type="journal article" date="2015" name="Nature">
        <title>rRNA introns, odd ribosomes, and small enigmatic genomes across a large radiation of phyla.</title>
        <authorList>
            <person name="Brown C.T."/>
            <person name="Hug L.A."/>
            <person name="Thomas B.C."/>
            <person name="Sharon I."/>
            <person name="Castelle C.J."/>
            <person name="Singh A."/>
            <person name="Wilkins M.J."/>
            <person name="Williams K.H."/>
            <person name="Banfield J.F."/>
        </authorList>
    </citation>
    <scope>NUCLEOTIDE SEQUENCE [LARGE SCALE GENOMIC DNA]</scope>
</reference>
<comment type="caution">
    <text evidence="2">The sequence shown here is derived from an EMBL/GenBank/DDBJ whole genome shotgun (WGS) entry which is preliminary data.</text>
</comment>
<proteinExistence type="predicted"/>
<evidence type="ECO:0000313" key="2">
    <source>
        <dbReference type="EMBL" id="KKP59413.1"/>
    </source>
</evidence>
<evidence type="ECO:0000313" key="3">
    <source>
        <dbReference type="Proteomes" id="UP000034927"/>
    </source>
</evidence>
<accession>A0A0G0AQZ5</accession>
<dbReference type="AlphaFoldDB" id="A0A0G0AQZ5"/>
<sequence>MNPRTGQTTPRSAKCPSDLGSGRLAAREPTAVAPVAADPVEEDDQPTTVTVEVRHAEAAVRATQNGAGQWDVGHPIELGGEFVLLVDDALAVGQAQVTLELYGALAHLVGVDPTPVAVLEIRHGA</sequence>
<organism evidence="2 3">
    <name type="scientific">Candidatus Magasanikbacteria bacterium GW2011_GWC2_34_16</name>
    <dbReference type="NCBI Taxonomy" id="1619045"/>
    <lineage>
        <taxon>Bacteria</taxon>
        <taxon>Candidatus Magasanikiibacteriota</taxon>
    </lineage>
</organism>
<gene>
    <name evidence="2" type="ORF">UR53_C0002G0027</name>
</gene>
<dbReference type="Proteomes" id="UP000034927">
    <property type="component" value="Unassembled WGS sequence"/>
</dbReference>
<feature type="compositionally biased region" description="Low complexity" evidence="1">
    <location>
        <begin position="28"/>
        <end position="38"/>
    </location>
</feature>
<dbReference type="EMBL" id="LBPO01000002">
    <property type="protein sequence ID" value="KKP59413.1"/>
    <property type="molecule type" value="Genomic_DNA"/>
</dbReference>